<evidence type="ECO:0000256" key="3">
    <source>
        <dbReference type="ARBA" id="ARBA00022490"/>
    </source>
</evidence>
<evidence type="ECO:0000313" key="4">
    <source>
        <dbReference type="EMBL" id="KAK9790567.1"/>
    </source>
</evidence>
<evidence type="ECO:0000256" key="2">
    <source>
        <dbReference type="ARBA" id="ARBA00005665"/>
    </source>
</evidence>
<dbReference type="Proteomes" id="UP001465755">
    <property type="component" value="Unassembled WGS sequence"/>
</dbReference>
<dbReference type="InterPro" id="IPR004000">
    <property type="entry name" value="Actin"/>
</dbReference>
<gene>
    <name evidence="4" type="ORF">WJX73_008231</name>
</gene>
<keyword evidence="3" id="KW-0963">Cytoplasm</keyword>
<comment type="similarity">
    <text evidence="2">Belongs to the actin family. ARP6 subfamily.</text>
</comment>
<reference evidence="4 5" key="1">
    <citation type="journal article" date="2024" name="Nat. Commun.">
        <title>Phylogenomics reveals the evolutionary origins of lichenization in chlorophyte algae.</title>
        <authorList>
            <person name="Puginier C."/>
            <person name="Libourel C."/>
            <person name="Otte J."/>
            <person name="Skaloud P."/>
            <person name="Haon M."/>
            <person name="Grisel S."/>
            <person name="Petersen M."/>
            <person name="Berrin J.G."/>
            <person name="Delaux P.M."/>
            <person name="Dal Grande F."/>
            <person name="Keller J."/>
        </authorList>
    </citation>
    <scope>NUCLEOTIDE SEQUENCE [LARGE SCALE GENOMIC DNA]</scope>
    <source>
        <strain evidence="4 5">SAG 2036</strain>
    </source>
</reference>
<sequence>MAPSASGQVVVLDDGGSTIKVGLAGQSDPARILPNATGKVKGGPQLLIGDDIDAQADISSLSIRRPIEKGYVVNWKAQAQIIDRACRGVLPHSTKGCSMLLTEPLFTLPAIQEARCQAVFETLGCQALLTLPAPLLALTQHCAEVPNLPASRAHCGVVVDAGFSFTHVVPIFDGKVMKSAVRRIDLGGKALTNYLTELVSYRSMDMREEAYLMEHIKNAISFVSTDLKADLVKAKTSSKLKVEYVLPDGLSLARGFVREPVPLAKGETRTEQVLVLNNERFLVPELIFSPSDIGLQQAGLPQMVADSVMATHPDLWPLLFSNVVVCGGLATCPDFQERLLKDLRPLVPDHIKVDVWKPKDPIAAAWQGGSRVGASAQFAHLAMTKADYEEDGIR</sequence>
<keyword evidence="5" id="KW-1185">Reference proteome</keyword>
<dbReference type="GO" id="GO:0005737">
    <property type="term" value="C:cytoplasm"/>
    <property type="evidence" value="ECO:0007669"/>
    <property type="project" value="UniProtKB-SubCell"/>
</dbReference>
<dbReference type="SMART" id="SM00268">
    <property type="entry name" value="ACTIN"/>
    <property type="match status" value="1"/>
</dbReference>
<evidence type="ECO:0000256" key="1">
    <source>
        <dbReference type="ARBA" id="ARBA00004496"/>
    </source>
</evidence>
<name>A0AAW1NSC9_9CHLO</name>
<dbReference type="Gene3D" id="3.90.640.10">
    <property type="entry name" value="Actin, Chain A, domain 4"/>
    <property type="match status" value="1"/>
</dbReference>
<proteinExistence type="inferred from homology"/>
<dbReference type="PANTHER" id="PTHR11937">
    <property type="entry name" value="ACTIN"/>
    <property type="match status" value="1"/>
</dbReference>
<comment type="subcellular location">
    <subcellularLocation>
        <location evidence="1">Cytoplasm</location>
    </subcellularLocation>
</comment>
<dbReference type="Gene3D" id="3.30.420.40">
    <property type="match status" value="2"/>
</dbReference>
<dbReference type="FunFam" id="3.90.640.10:FF:000014">
    <property type="entry name" value="Putative actin-related protein 6"/>
    <property type="match status" value="1"/>
</dbReference>
<dbReference type="SUPFAM" id="SSF53067">
    <property type="entry name" value="Actin-like ATPase domain"/>
    <property type="match status" value="2"/>
</dbReference>
<dbReference type="AlphaFoldDB" id="A0AAW1NSC9"/>
<dbReference type="InterPro" id="IPR043129">
    <property type="entry name" value="ATPase_NBD"/>
</dbReference>
<protein>
    <submittedName>
        <fullName evidence="4">Uncharacterized protein</fullName>
    </submittedName>
</protein>
<dbReference type="CDD" id="cd10210">
    <property type="entry name" value="ASKHA_NBD_Arp6"/>
    <property type="match status" value="1"/>
</dbReference>
<accession>A0AAW1NSC9</accession>
<evidence type="ECO:0000313" key="5">
    <source>
        <dbReference type="Proteomes" id="UP001465755"/>
    </source>
</evidence>
<comment type="caution">
    <text evidence="4">The sequence shown here is derived from an EMBL/GenBank/DDBJ whole genome shotgun (WGS) entry which is preliminary data.</text>
</comment>
<dbReference type="EMBL" id="JALJOQ010000190">
    <property type="protein sequence ID" value="KAK9790567.1"/>
    <property type="molecule type" value="Genomic_DNA"/>
</dbReference>
<dbReference type="GO" id="GO:0005634">
    <property type="term" value="C:nucleus"/>
    <property type="evidence" value="ECO:0007669"/>
    <property type="project" value="UniProtKB-ARBA"/>
</dbReference>
<dbReference type="Pfam" id="PF00022">
    <property type="entry name" value="Actin"/>
    <property type="match status" value="1"/>
</dbReference>
<organism evidence="4 5">
    <name type="scientific">Symbiochloris irregularis</name>
    <dbReference type="NCBI Taxonomy" id="706552"/>
    <lineage>
        <taxon>Eukaryota</taxon>
        <taxon>Viridiplantae</taxon>
        <taxon>Chlorophyta</taxon>
        <taxon>core chlorophytes</taxon>
        <taxon>Trebouxiophyceae</taxon>
        <taxon>Trebouxiales</taxon>
        <taxon>Trebouxiaceae</taxon>
        <taxon>Symbiochloris</taxon>
    </lineage>
</organism>